<dbReference type="EMBL" id="SDOV01000009">
    <property type="protein sequence ID" value="KAH7636720.1"/>
    <property type="molecule type" value="Genomic_DNA"/>
</dbReference>
<accession>A0A922IDD4</accession>
<dbReference type="Proteomes" id="UP000790347">
    <property type="component" value="Unassembled WGS sequence"/>
</dbReference>
<keyword evidence="1" id="KW-0812">Transmembrane</keyword>
<dbReference type="AlphaFoldDB" id="A0A922IDD4"/>
<evidence type="ECO:0000256" key="1">
    <source>
        <dbReference type="SAM" id="Phobius"/>
    </source>
</evidence>
<dbReference type="EMBL" id="ASGP02000001">
    <property type="protein sequence ID" value="KAH9527985.1"/>
    <property type="molecule type" value="Genomic_DNA"/>
</dbReference>
<reference evidence="2" key="2">
    <citation type="submission" date="2020-06" db="EMBL/GenBank/DDBJ databases">
        <authorList>
            <person name="Ji K."/>
            <person name="Li J."/>
        </authorList>
    </citation>
    <scope>NUCLEOTIDE SEQUENCE</scope>
    <source>
        <strain evidence="2">JKM2019</strain>
        <tissue evidence="2">Whole body</tissue>
    </source>
</reference>
<evidence type="ECO:0000313" key="2">
    <source>
        <dbReference type="EMBL" id="KAH7636720.1"/>
    </source>
</evidence>
<sequence length="163" mass="18761">MNFSLQTNVNDSGGWTSHSELTSLNKFDNSRRIKFELILLFVLTIFACFLLFVFWLKDSNFRDLKGKKPNKNEDLFMTGKQMVKLSSILDDHFISSVGRLLPKQNLKHPHAVVVDDDHSVSKIKLCDEQCKKLTISSQQLALKSTMKNFRNIEDFTTSELENS</sequence>
<name>A0A922IDD4_DERFA</name>
<protein>
    <submittedName>
        <fullName evidence="3">tRNA (Cytosine-5-)-methyltransferase</fullName>
    </submittedName>
</protein>
<reference evidence="2" key="3">
    <citation type="journal article" date="2021" name="World Allergy Organ. J.">
        <title>Chromosome-level assembly of Dermatophagoides farinae genome and transcriptome reveals two novel allergens Der f 37 and Der f 39.</title>
        <authorList>
            <person name="Chen J."/>
            <person name="Cai Z."/>
            <person name="Fan D."/>
            <person name="Hu J."/>
            <person name="Hou Y."/>
            <person name="He Y."/>
            <person name="Zhang Z."/>
            <person name="Zhao Z."/>
            <person name="Gao P."/>
            <person name="Hu W."/>
            <person name="Sun J."/>
            <person name="Li J."/>
            <person name="Ji K."/>
        </authorList>
    </citation>
    <scope>NUCLEOTIDE SEQUENCE</scope>
    <source>
        <strain evidence="2">JKM2019</strain>
    </source>
</reference>
<comment type="caution">
    <text evidence="3">The sequence shown here is derived from an EMBL/GenBank/DDBJ whole genome shotgun (WGS) entry which is preliminary data.</text>
</comment>
<feature type="transmembrane region" description="Helical" evidence="1">
    <location>
        <begin position="37"/>
        <end position="56"/>
    </location>
</feature>
<organism evidence="3 4">
    <name type="scientific">Dermatophagoides farinae</name>
    <name type="common">American house dust mite</name>
    <dbReference type="NCBI Taxonomy" id="6954"/>
    <lineage>
        <taxon>Eukaryota</taxon>
        <taxon>Metazoa</taxon>
        <taxon>Ecdysozoa</taxon>
        <taxon>Arthropoda</taxon>
        <taxon>Chelicerata</taxon>
        <taxon>Arachnida</taxon>
        <taxon>Acari</taxon>
        <taxon>Acariformes</taxon>
        <taxon>Sarcoptiformes</taxon>
        <taxon>Astigmata</taxon>
        <taxon>Psoroptidia</taxon>
        <taxon>Analgoidea</taxon>
        <taxon>Pyroglyphidae</taxon>
        <taxon>Dermatophagoidinae</taxon>
        <taxon>Dermatophagoides</taxon>
    </lineage>
</organism>
<keyword evidence="4" id="KW-1185">Reference proteome</keyword>
<reference evidence="3" key="1">
    <citation type="submission" date="2013-05" db="EMBL/GenBank/DDBJ databases">
        <authorList>
            <person name="Yim A.K.Y."/>
            <person name="Chan T.F."/>
            <person name="Ji K.M."/>
            <person name="Liu X.Y."/>
            <person name="Zhou J.W."/>
            <person name="Li R.Q."/>
            <person name="Yang K.Y."/>
            <person name="Li J."/>
            <person name="Li M."/>
            <person name="Law P.T.W."/>
            <person name="Wu Y.L."/>
            <person name="Cai Z.L."/>
            <person name="Qin H."/>
            <person name="Bao Y."/>
            <person name="Leung R.K.K."/>
            <person name="Ng P.K.S."/>
            <person name="Zou J."/>
            <person name="Zhong X.J."/>
            <person name="Ran P.X."/>
            <person name="Zhong N.S."/>
            <person name="Liu Z.G."/>
            <person name="Tsui S.K.W."/>
        </authorList>
    </citation>
    <scope>NUCLEOTIDE SEQUENCE</scope>
    <source>
        <strain evidence="3">Derf</strain>
        <tissue evidence="3">Whole organism</tissue>
    </source>
</reference>
<evidence type="ECO:0000313" key="4">
    <source>
        <dbReference type="Proteomes" id="UP000790347"/>
    </source>
</evidence>
<proteinExistence type="predicted"/>
<keyword evidence="1" id="KW-1133">Transmembrane helix</keyword>
<dbReference type="Proteomes" id="UP000828236">
    <property type="component" value="Unassembled WGS sequence"/>
</dbReference>
<reference evidence="3" key="4">
    <citation type="journal article" date="2022" name="Res Sq">
        <title>Comparative Genomics Reveals Insights into the Divergent Evolution of Astigmatic Mites and Household Pest Adaptations.</title>
        <authorList>
            <person name="Xiong Q."/>
            <person name="Wan A.T.-Y."/>
            <person name="Liu X.-Y."/>
            <person name="Fung C.S.-H."/>
            <person name="Xiao X."/>
            <person name="Malainual N."/>
            <person name="Hou J."/>
            <person name="Wang L."/>
            <person name="Wang M."/>
            <person name="Yang K."/>
            <person name="Cui Y."/>
            <person name="Leung E."/>
            <person name="Nong W."/>
            <person name="Shin S.-K."/>
            <person name="Au S."/>
            <person name="Jeong K.Y."/>
            <person name="Chew F.T."/>
            <person name="Hui J."/>
            <person name="Leung T.F."/>
            <person name="Tungtrongchitr A."/>
            <person name="Zhong N."/>
            <person name="Liu Z."/>
            <person name="Tsui S."/>
        </authorList>
    </citation>
    <scope>NUCLEOTIDE SEQUENCE</scope>
    <source>
        <strain evidence="3">Derf</strain>
        <tissue evidence="3">Whole organism</tissue>
    </source>
</reference>
<gene>
    <name evidence="3" type="primary">TRDMT1</name>
    <name evidence="3" type="ORF">DERF_001965</name>
    <name evidence="2" type="ORF">HUG17_6926</name>
</gene>
<evidence type="ECO:0000313" key="3">
    <source>
        <dbReference type="EMBL" id="KAH9527985.1"/>
    </source>
</evidence>
<keyword evidence="1" id="KW-0472">Membrane</keyword>